<gene>
    <name evidence="1" type="ORF">LOK49_LG06G01009</name>
</gene>
<organism evidence="1 2">
    <name type="scientific">Camellia lanceoleosa</name>
    <dbReference type="NCBI Taxonomy" id="1840588"/>
    <lineage>
        <taxon>Eukaryota</taxon>
        <taxon>Viridiplantae</taxon>
        <taxon>Streptophyta</taxon>
        <taxon>Embryophyta</taxon>
        <taxon>Tracheophyta</taxon>
        <taxon>Spermatophyta</taxon>
        <taxon>Magnoliopsida</taxon>
        <taxon>eudicotyledons</taxon>
        <taxon>Gunneridae</taxon>
        <taxon>Pentapetalae</taxon>
        <taxon>asterids</taxon>
        <taxon>Ericales</taxon>
        <taxon>Theaceae</taxon>
        <taxon>Camellia</taxon>
    </lineage>
</organism>
<evidence type="ECO:0000313" key="2">
    <source>
        <dbReference type="Proteomes" id="UP001060215"/>
    </source>
</evidence>
<dbReference type="EMBL" id="CM045762">
    <property type="protein sequence ID" value="KAI8010357.1"/>
    <property type="molecule type" value="Genomic_DNA"/>
</dbReference>
<protein>
    <submittedName>
        <fullName evidence="1">Uncharacterized protein</fullName>
    </submittedName>
</protein>
<dbReference type="Proteomes" id="UP001060215">
    <property type="component" value="Chromosome 5"/>
</dbReference>
<reference evidence="1 2" key="1">
    <citation type="journal article" date="2022" name="Plant J.">
        <title>Chromosome-level genome of Camellia lanceoleosa provides a valuable resource for understanding genome evolution and self-incompatibility.</title>
        <authorList>
            <person name="Gong W."/>
            <person name="Xiao S."/>
            <person name="Wang L."/>
            <person name="Liao Z."/>
            <person name="Chang Y."/>
            <person name="Mo W."/>
            <person name="Hu G."/>
            <person name="Li W."/>
            <person name="Zhao G."/>
            <person name="Zhu H."/>
            <person name="Hu X."/>
            <person name="Ji K."/>
            <person name="Xiang X."/>
            <person name="Song Q."/>
            <person name="Yuan D."/>
            <person name="Jin S."/>
            <person name="Zhang L."/>
        </authorList>
    </citation>
    <scope>NUCLEOTIDE SEQUENCE [LARGE SCALE GENOMIC DNA]</scope>
    <source>
        <strain evidence="1">SQ_2022a</strain>
    </source>
</reference>
<proteinExistence type="predicted"/>
<evidence type="ECO:0000313" key="1">
    <source>
        <dbReference type="EMBL" id="KAI8010357.1"/>
    </source>
</evidence>
<keyword evidence="2" id="KW-1185">Reference proteome</keyword>
<name>A0ACC0HBZ9_9ERIC</name>
<sequence length="282" mass="31288">MNFLANLRIVNPMFVQHVQTPEGSLLVIIRNVYDLLSHCDIKIPKIEGNEKYVDSGPPYLIFLHPALGPLWEVTRQKVTNTPWGERVSFLFDPTTDLVAKSQHISPFMVVANGVMVDWLSWDVVLVANQKFASHVLLVVKLLLICWLLNLGLCTMVPGIKTGRRKRATSANVLSTSEACPLEIGTPLTFSDETEPPDDTQTVVEETQPGSVVHAHPIISTFHPCVLILTSIRSATICTEQFGGGREIILKAEQNRSTEQQMNNSVAAEHQMNGSVAEQQNNR</sequence>
<comment type="caution">
    <text evidence="1">The sequence shown here is derived from an EMBL/GenBank/DDBJ whole genome shotgun (WGS) entry which is preliminary data.</text>
</comment>
<accession>A0ACC0HBZ9</accession>